<feature type="domain" description="Zyg-1 polo box" evidence="1">
    <location>
        <begin position="116"/>
        <end position="210"/>
    </location>
</feature>
<evidence type="ECO:0000259" key="1">
    <source>
        <dbReference type="Pfam" id="PF18544"/>
    </source>
</evidence>
<dbReference type="Proteomes" id="UP000270924">
    <property type="component" value="Unassembled WGS sequence"/>
</dbReference>
<dbReference type="AlphaFoldDB" id="A0A3P7DJ50"/>
<organism evidence="2 3">
    <name type="scientific">Wuchereria bancrofti</name>
    <dbReference type="NCBI Taxonomy" id="6293"/>
    <lineage>
        <taxon>Eukaryota</taxon>
        <taxon>Metazoa</taxon>
        <taxon>Ecdysozoa</taxon>
        <taxon>Nematoda</taxon>
        <taxon>Chromadorea</taxon>
        <taxon>Rhabditida</taxon>
        <taxon>Spirurina</taxon>
        <taxon>Spiruromorpha</taxon>
        <taxon>Filarioidea</taxon>
        <taxon>Onchocercidae</taxon>
        <taxon>Wuchereria</taxon>
    </lineage>
</organism>
<proteinExistence type="predicted"/>
<protein>
    <recommendedName>
        <fullName evidence="1">Zyg-1 polo box domain-containing protein</fullName>
    </recommendedName>
</protein>
<dbReference type="InParanoid" id="A0A3P7DJ50"/>
<dbReference type="InterPro" id="IPR047108">
    <property type="entry name" value="Plk4-like_POLO_box_2_sf"/>
</dbReference>
<evidence type="ECO:0000313" key="2">
    <source>
        <dbReference type="EMBL" id="VDM09343.1"/>
    </source>
</evidence>
<evidence type="ECO:0000313" key="3">
    <source>
        <dbReference type="Proteomes" id="UP000270924"/>
    </source>
</evidence>
<dbReference type="Gene3D" id="3.30.1120.130">
    <property type="match status" value="1"/>
</dbReference>
<name>A0A3P7DJ50_WUCBA</name>
<dbReference type="EMBL" id="UYWW01000802">
    <property type="protein sequence ID" value="VDM09343.1"/>
    <property type="molecule type" value="Genomic_DNA"/>
</dbReference>
<reference evidence="2 3" key="1">
    <citation type="submission" date="2018-11" db="EMBL/GenBank/DDBJ databases">
        <authorList>
            <consortium name="Pathogen Informatics"/>
        </authorList>
    </citation>
    <scope>NUCLEOTIDE SEQUENCE [LARGE SCALE GENOMIC DNA]</scope>
</reference>
<dbReference type="OrthoDB" id="10579833at2759"/>
<dbReference type="InterPro" id="IPR040734">
    <property type="entry name" value="Zyg-1_PB2"/>
</dbReference>
<gene>
    <name evidence="2" type="ORF">WBA_LOCUS2729</name>
</gene>
<sequence>MQFTLQKNGTVVYEATIRDRSRSVNRNGSINDEILVKWIATVKRTTNGAQNFSVFHQPDKCASSTNKEILPHPTDSKIHRNYHSLKQLQYKVDKVDEIALALYRRILDEISTLGARVVKIIFKPSCDSTARLMENGDFRIKFQDGRLAILKKSANSILVTKNNKTPASLSNEERCMFKCAHTDALLLETFLENAPLKTMKSFPFHFSNNSQFIMNEMTETSKEKNLTEKQVIHVISERFSAPTQRLPTKKCQSTDCIPMQQCRAPLRTRNVLSPRHRPQMLAEGEYILRGQFNKNGIQVPTRIILNDSKIALELRISSNDPEVFVFKEDGHEERFRFDGISYGCVPVAARDLLFTLCQKRMKLKASLN</sequence>
<keyword evidence="3" id="KW-1185">Reference proteome</keyword>
<accession>A0A3P7DJ50</accession>
<dbReference type="Pfam" id="PF18544">
    <property type="entry name" value="Polo_box_3"/>
    <property type="match status" value="1"/>
</dbReference>